<dbReference type="PANTHER" id="PTHR33387">
    <property type="entry name" value="RMLC-LIKE JELLY ROLL FOLD PROTEIN"/>
    <property type="match status" value="1"/>
</dbReference>
<reference evidence="2 3" key="1">
    <citation type="journal article" date="2014" name="Genome Biol. Evol.">
        <title>The secreted proteins of Achlya hypogyna and Thraustotheca clavata identify the ancestral oomycete secretome and reveal gene acquisitions by horizontal gene transfer.</title>
        <authorList>
            <person name="Misner I."/>
            <person name="Blouin N."/>
            <person name="Leonard G."/>
            <person name="Richards T.A."/>
            <person name="Lane C.E."/>
        </authorList>
    </citation>
    <scope>NUCLEOTIDE SEQUENCE [LARGE SCALE GENOMIC DNA]</scope>
    <source>
        <strain evidence="2 3">ATCC 34112</strain>
    </source>
</reference>
<dbReference type="SUPFAM" id="SSF51182">
    <property type="entry name" value="RmlC-like cupins"/>
    <property type="match status" value="1"/>
</dbReference>
<proteinExistence type="predicted"/>
<dbReference type="Pfam" id="PF06172">
    <property type="entry name" value="Cupin_5"/>
    <property type="match status" value="1"/>
</dbReference>
<dbReference type="PANTHER" id="PTHR33387:SF3">
    <property type="entry name" value="DUF985 DOMAIN-CONTAINING PROTEIN"/>
    <property type="match status" value="1"/>
</dbReference>
<dbReference type="InterPro" id="IPR039935">
    <property type="entry name" value="YML079W-like"/>
</dbReference>
<evidence type="ECO:0000313" key="2">
    <source>
        <dbReference type="EMBL" id="OQR94978.1"/>
    </source>
</evidence>
<accession>A0A1V9ZAG0</accession>
<protein>
    <submittedName>
        <fullName evidence="2">Cupin</fullName>
    </submittedName>
</protein>
<evidence type="ECO:0000259" key="1">
    <source>
        <dbReference type="Pfam" id="PF06172"/>
    </source>
</evidence>
<evidence type="ECO:0000313" key="3">
    <source>
        <dbReference type="Proteomes" id="UP000243217"/>
    </source>
</evidence>
<dbReference type="EMBL" id="JNBS01002153">
    <property type="protein sequence ID" value="OQR94978.1"/>
    <property type="molecule type" value="Genomic_DNA"/>
</dbReference>
<dbReference type="InterPro" id="IPR011051">
    <property type="entry name" value="RmlC_Cupin_sf"/>
</dbReference>
<dbReference type="Gene3D" id="2.60.120.10">
    <property type="entry name" value="Jelly Rolls"/>
    <property type="match status" value="1"/>
</dbReference>
<comment type="caution">
    <text evidence="2">The sequence shown here is derived from an EMBL/GenBank/DDBJ whole genome shotgun (WGS) entry which is preliminary data.</text>
</comment>
<organism evidence="2 3">
    <name type="scientific">Thraustotheca clavata</name>
    <dbReference type="NCBI Taxonomy" id="74557"/>
    <lineage>
        <taxon>Eukaryota</taxon>
        <taxon>Sar</taxon>
        <taxon>Stramenopiles</taxon>
        <taxon>Oomycota</taxon>
        <taxon>Saprolegniomycetes</taxon>
        <taxon>Saprolegniales</taxon>
        <taxon>Achlyaceae</taxon>
        <taxon>Thraustotheca</taxon>
    </lineage>
</organism>
<sequence>MAEYYIKNIPMLRHPEENGYYAVQHRSVHEIETPGWGGPPVRGCFSTIFYMITMPLPIMFIHINRSEIAHSWQAGQAIRYVIVNPDTLEIQEIILGPELHKGQVLQFTCPRGWWKGAELVDSSNQDGFGLVSEAVSPAFDYSDTWLLHPQDIPESHAALRSFCRPEGWSCDTEKEPQANYVSTKLKMNLEA</sequence>
<dbReference type="InterPro" id="IPR009327">
    <property type="entry name" value="Cupin_DUF985"/>
</dbReference>
<dbReference type="OrthoDB" id="6614653at2759"/>
<dbReference type="AlphaFoldDB" id="A0A1V9ZAG0"/>
<feature type="domain" description="DUF985" evidence="1">
    <location>
        <begin position="4"/>
        <end position="145"/>
    </location>
</feature>
<gene>
    <name evidence="2" type="ORF">THRCLA_22190</name>
</gene>
<dbReference type="InterPro" id="IPR014710">
    <property type="entry name" value="RmlC-like_jellyroll"/>
</dbReference>
<dbReference type="CDD" id="cd06121">
    <property type="entry name" value="cupin_YML079wp"/>
    <property type="match status" value="1"/>
</dbReference>
<keyword evidence="3" id="KW-1185">Reference proteome</keyword>
<dbReference type="Proteomes" id="UP000243217">
    <property type="component" value="Unassembled WGS sequence"/>
</dbReference>
<name>A0A1V9ZAG0_9STRA</name>